<evidence type="ECO:0000256" key="2">
    <source>
        <dbReference type="SAM" id="MobiDB-lite"/>
    </source>
</evidence>
<accession>A0AAN9JNR7</accession>
<proteinExistence type="predicted"/>
<keyword evidence="4" id="KW-1185">Reference proteome</keyword>
<organism evidence="3 4">
    <name type="scientific">Clitoria ternatea</name>
    <name type="common">Butterfly pea</name>
    <dbReference type="NCBI Taxonomy" id="43366"/>
    <lineage>
        <taxon>Eukaryota</taxon>
        <taxon>Viridiplantae</taxon>
        <taxon>Streptophyta</taxon>
        <taxon>Embryophyta</taxon>
        <taxon>Tracheophyta</taxon>
        <taxon>Spermatophyta</taxon>
        <taxon>Magnoliopsida</taxon>
        <taxon>eudicotyledons</taxon>
        <taxon>Gunneridae</taxon>
        <taxon>Pentapetalae</taxon>
        <taxon>rosids</taxon>
        <taxon>fabids</taxon>
        <taxon>Fabales</taxon>
        <taxon>Fabaceae</taxon>
        <taxon>Papilionoideae</taxon>
        <taxon>50 kb inversion clade</taxon>
        <taxon>NPAAA clade</taxon>
        <taxon>indigoferoid/millettioid clade</taxon>
        <taxon>Phaseoleae</taxon>
        <taxon>Clitoria</taxon>
    </lineage>
</organism>
<evidence type="ECO:0000313" key="4">
    <source>
        <dbReference type="Proteomes" id="UP001359559"/>
    </source>
</evidence>
<feature type="coiled-coil region" evidence="1">
    <location>
        <begin position="209"/>
        <end position="236"/>
    </location>
</feature>
<feature type="region of interest" description="Disordered" evidence="2">
    <location>
        <begin position="1"/>
        <end position="24"/>
    </location>
</feature>
<evidence type="ECO:0000256" key="1">
    <source>
        <dbReference type="SAM" id="Coils"/>
    </source>
</evidence>
<comment type="caution">
    <text evidence="3">The sequence shown here is derived from an EMBL/GenBank/DDBJ whole genome shotgun (WGS) entry which is preliminary data.</text>
</comment>
<name>A0AAN9JNR7_CLITE</name>
<keyword evidence="1" id="KW-0175">Coiled coil</keyword>
<protein>
    <submittedName>
        <fullName evidence="3">Uncharacterized protein</fullName>
    </submittedName>
</protein>
<reference evidence="3 4" key="1">
    <citation type="submission" date="2024-01" db="EMBL/GenBank/DDBJ databases">
        <title>The genomes of 5 underutilized Papilionoideae crops provide insights into root nodulation and disease resistance.</title>
        <authorList>
            <person name="Yuan L."/>
        </authorList>
    </citation>
    <scope>NUCLEOTIDE SEQUENCE [LARGE SCALE GENOMIC DNA]</scope>
    <source>
        <strain evidence="3">LY-2023</strain>
        <tissue evidence="3">Leaf</tissue>
    </source>
</reference>
<gene>
    <name evidence="3" type="ORF">RJT34_11517</name>
</gene>
<dbReference type="AlphaFoldDB" id="A0AAN9JNR7"/>
<dbReference type="Proteomes" id="UP001359559">
    <property type="component" value="Unassembled WGS sequence"/>
</dbReference>
<dbReference type="EMBL" id="JAYKXN010000003">
    <property type="protein sequence ID" value="KAK7300669.1"/>
    <property type="molecule type" value="Genomic_DNA"/>
</dbReference>
<evidence type="ECO:0000313" key="3">
    <source>
        <dbReference type="EMBL" id="KAK7300669.1"/>
    </source>
</evidence>
<sequence>METQSISLKEVDNDSDGESSTLVGDQPHEFKNYAWVKVEVLRYASIYQKSTDIMRLTQTISLTSDGEMAPKLSQKDLVKIFNQRKGKQVSSSSPASALNLDSSETEPGLVTLKRISNDVGFVEKSNVMASTSLSPQLKRKCHDIISSNNEVKAKLDVCKDFDGSVWEKCFHMIDSDLAKDVDVSKYQKIGTEFAARVMLVHSFRNAFLAKSIELEFQNMEEKMSKLLMEKEKHDEEKRLLWTRMADFEKQAARITDLEKALVISQNKVYDLYLERDTLKAEKNSLDIVLQEEKDMHKKTKDSWIKKQAKWGEENESLKGEALAQYEAGFARALKQVKILYPRIDLSGTGLFKEIEHGKLVEIDN</sequence>